<dbReference type="Proteomes" id="UP000829196">
    <property type="component" value="Unassembled WGS sequence"/>
</dbReference>
<evidence type="ECO:0000313" key="1">
    <source>
        <dbReference type="EMBL" id="KAI0520502.1"/>
    </source>
</evidence>
<accession>A0A8T3BT82</accession>
<keyword evidence="2" id="KW-1185">Reference proteome</keyword>
<sequence>MLKVIHRMGMKSLVAHLYDQKLSRIELYKEEFTDKENKWVFEDCQAKYEKMMEIREKIIEDGGIVDETIICAEVLGETSSYIRGLGYGPKPIKKTKIVKSNASSVRETELETSLKVIQEKYEEQNMNHLRIPELLVDLQDYDYSLDMWSLGCLSARMKTNYSTNLVNMIDSLGRGCPSLRNINIASVVIFNDAVCALSDANIRLLNTINMGRMKNRSTIERCRFSCGPILEHPRSCEILVSPRKEIQSPGVSYPENMFNLKTYLLYIQFPPTRACRITIRMARRIEKATSSIAFASIIACYRNLELLDLTGQAVIATTFIADDLRNVQL</sequence>
<dbReference type="InterPro" id="IPR011009">
    <property type="entry name" value="Kinase-like_dom_sf"/>
</dbReference>
<dbReference type="EMBL" id="JAGYWB010000006">
    <property type="protein sequence ID" value="KAI0520502.1"/>
    <property type="molecule type" value="Genomic_DNA"/>
</dbReference>
<name>A0A8T3BT82_DENNO</name>
<protein>
    <submittedName>
        <fullName evidence="1">Uncharacterized protein</fullName>
    </submittedName>
</protein>
<reference evidence="1" key="1">
    <citation type="journal article" date="2022" name="Front. Genet.">
        <title>Chromosome-Scale Assembly of the Dendrobium nobile Genome Provides Insights Into the Molecular Mechanism of the Biosynthesis of the Medicinal Active Ingredient of Dendrobium.</title>
        <authorList>
            <person name="Xu Q."/>
            <person name="Niu S.-C."/>
            <person name="Li K.-L."/>
            <person name="Zheng P.-J."/>
            <person name="Zhang X.-J."/>
            <person name="Jia Y."/>
            <person name="Liu Y."/>
            <person name="Niu Y.-X."/>
            <person name="Yu L.-H."/>
            <person name="Chen D.-F."/>
            <person name="Zhang G.-Q."/>
        </authorList>
    </citation>
    <scope>NUCLEOTIDE SEQUENCE</scope>
    <source>
        <tissue evidence="1">Leaf</tissue>
    </source>
</reference>
<dbReference type="SUPFAM" id="SSF56112">
    <property type="entry name" value="Protein kinase-like (PK-like)"/>
    <property type="match status" value="2"/>
</dbReference>
<organism evidence="1 2">
    <name type="scientific">Dendrobium nobile</name>
    <name type="common">Orchid</name>
    <dbReference type="NCBI Taxonomy" id="94219"/>
    <lineage>
        <taxon>Eukaryota</taxon>
        <taxon>Viridiplantae</taxon>
        <taxon>Streptophyta</taxon>
        <taxon>Embryophyta</taxon>
        <taxon>Tracheophyta</taxon>
        <taxon>Spermatophyta</taxon>
        <taxon>Magnoliopsida</taxon>
        <taxon>Liliopsida</taxon>
        <taxon>Asparagales</taxon>
        <taxon>Orchidaceae</taxon>
        <taxon>Epidendroideae</taxon>
        <taxon>Malaxideae</taxon>
        <taxon>Dendrobiinae</taxon>
        <taxon>Dendrobium</taxon>
    </lineage>
</organism>
<dbReference type="Gene3D" id="1.10.510.10">
    <property type="entry name" value="Transferase(Phosphotransferase) domain 1"/>
    <property type="match status" value="1"/>
</dbReference>
<evidence type="ECO:0000313" key="2">
    <source>
        <dbReference type="Proteomes" id="UP000829196"/>
    </source>
</evidence>
<dbReference type="AlphaFoldDB" id="A0A8T3BT82"/>
<comment type="caution">
    <text evidence="1">The sequence shown here is derived from an EMBL/GenBank/DDBJ whole genome shotgun (WGS) entry which is preliminary data.</text>
</comment>
<proteinExistence type="predicted"/>
<gene>
    <name evidence="1" type="ORF">KFK09_007978</name>
</gene>